<evidence type="ECO:0000313" key="7">
    <source>
        <dbReference type="EMBL" id="CAL8133711.1"/>
    </source>
</evidence>
<feature type="transmembrane region" description="Helical" evidence="6">
    <location>
        <begin position="502"/>
        <end position="524"/>
    </location>
</feature>
<accession>A0ABP1RRG4</accession>
<gene>
    <name evidence="7" type="ORF">ODALV1_LOCUS25188</name>
</gene>
<keyword evidence="3 6" id="KW-1133">Transmembrane helix</keyword>
<feature type="transmembrane region" description="Helical" evidence="6">
    <location>
        <begin position="324"/>
        <end position="344"/>
    </location>
</feature>
<dbReference type="Pfam" id="PF00335">
    <property type="entry name" value="Tetraspanin"/>
    <property type="match status" value="1"/>
</dbReference>
<organism evidence="7 8">
    <name type="scientific">Orchesella dallaii</name>
    <dbReference type="NCBI Taxonomy" id="48710"/>
    <lineage>
        <taxon>Eukaryota</taxon>
        <taxon>Metazoa</taxon>
        <taxon>Ecdysozoa</taxon>
        <taxon>Arthropoda</taxon>
        <taxon>Hexapoda</taxon>
        <taxon>Collembola</taxon>
        <taxon>Entomobryomorpha</taxon>
        <taxon>Entomobryoidea</taxon>
        <taxon>Orchesellidae</taxon>
        <taxon>Orchesellinae</taxon>
        <taxon>Orchesella</taxon>
    </lineage>
</organism>
<feature type="transmembrane region" description="Helical" evidence="6">
    <location>
        <begin position="350"/>
        <end position="372"/>
    </location>
</feature>
<sequence>MDPNSITEWSWKDQKVERKHLARVSAFQQKSLVSPRKSTAGARRTSMGIITSSIGKTLGIPRLSTFLSKHALGRTSSTYNDGFLTPEKKRRSSPLRASLLGDDFGQVTAKEMSRRVSLSSYISLSTEALTEHSPPTSRRETLTGGETKGGRTRKSILKKHSNHVFRPSILVGDTKRRSLRSKSFSGFEAEKPEKFRKVVPIKKDNIPIAKYAIPPTDIERGAVTDNEVVLDWACNVLDVPCKFYRTVVRKELCTNDDLNEVFAEKFCLNDWNDYFGRSLLATCYLYMVLSLVILAVALGLYLSPTKSQAIIRLDRKRNMKGPTAMMACGILNIFLALTVYITVLQGYRRLIPYIIQLMTVIGIMFLAISCWSPKEWSSPSPRDYASLFVATVMNDIDPDFLQDVWPTLDPTTYPAIQKMYSCCGYESPEDWFHLNTLRNPSTPKIHASCCTKRGNNICANLMEDWLQDPGDVMKLQKIKDWITKEPCSTMLEEENEYYAWDLALYPLVFFVMHTGILVTLNYLLDSYIREVNTWDGEVRMKLYRQNHKTYLVYLLKSLKYQVREALCNCCRYRVAPSKPPCFIIGSPTHFEVWHTGSGEIINVVEVPVENEDELIRNIMENNGYVDLNEVTVEPSTTHQERGDDGGGNEEMKEKHMNVSFARKGKN</sequence>
<evidence type="ECO:0000256" key="4">
    <source>
        <dbReference type="ARBA" id="ARBA00023136"/>
    </source>
</evidence>
<evidence type="ECO:0000256" key="5">
    <source>
        <dbReference type="SAM" id="MobiDB-lite"/>
    </source>
</evidence>
<keyword evidence="8" id="KW-1185">Reference proteome</keyword>
<evidence type="ECO:0000256" key="1">
    <source>
        <dbReference type="ARBA" id="ARBA00004141"/>
    </source>
</evidence>
<evidence type="ECO:0000256" key="3">
    <source>
        <dbReference type="ARBA" id="ARBA00022989"/>
    </source>
</evidence>
<feature type="region of interest" description="Disordered" evidence="5">
    <location>
        <begin position="127"/>
        <end position="153"/>
    </location>
</feature>
<comment type="caution">
    <text evidence="7">The sequence shown here is derived from an EMBL/GenBank/DDBJ whole genome shotgun (WGS) entry which is preliminary data.</text>
</comment>
<evidence type="ECO:0000256" key="2">
    <source>
        <dbReference type="ARBA" id="ARBA00022692"/>
    </source>
</evidence>
<dbReference type="EMBL" id="CAXLJM020000101">
    <property type="protein sequence ID" value="CAL8133711.1"/>
    <property type="molecule type" value="Genomic_DNA"/>
</dbReference>
<feature type="compositionally biased region" description="Basic and acidic residues" evidence="5">
    <location>
        <begin position="638"/>
        <end position="656"/>
    </location>
</feature>
<keyword evidence="2 6" id="KW-0812">Transmembrane</keyword>
<keyword evidence="4 6" id="KW-0472">Membrane</keyword>
<feature type="transmembrane region" description="Helical" evidence="6">
    <location>
        <begin position="284"/>
        <end position="303"/>
    </location>
</feature>
<dbReference type="InterPro" id="IPR008952">
    <property type="entry name" value="Tetraspanin_EC2_sf"/>
</dbReference>
<evidence type="ECO:0000313" key="8">
    <source>
        <dbReference type="Proteomes" id="UP001642540"/>
    </source>
</evidence>
<evidence type="ECO:0000256" key="6">
    <source>
        <dbReference type="SAM" id="Phobius"/>
    </source>
</evidence>
<dbReference type="Proteomes" id="UP001642540">
    <property type="component" value="Unassembled WGS sequence"/>
</dbReference>
<dbReference type="SUPFAM" id="SSF48652">
    <property type="entry name" value="Tetraspanin"/>
    <property type="match status" value="1"/>
</dbReference>
<reference evidence="7 8" key="1">
    <citation type="submission" date="2024-08" db="EMBL/GenBank/DDBJ databases">
        <authorList>
            <person name="Cucini C."/>
            <person name="Frati F."/>
        </authorList>
    </citation>
    <scope>NUCLEOTIDE SEQUENCE [LARGE SCALE GENOMIC DNA]</scope>
</reference>
<proteinExistence type="predicted"/>
<dbReference type="InterPro" id="IPR018499">
    <property type="entry name" value="Tetraspanin/Peripherin"/>
</dbReference>
<feature type="compositionally biased region" description="Polar residues" evidence="5">
    <location>
        <begin position="127"/>
        <end position="136"/>
    </location>
</feature>
<name>A0ABP1RRG4_9HEXA</name>
<comment type="subcellular location">
    <subcellularLocation>
        <location evidence="1">Membrane</location>
        <topology evidence="1">Multi-pass membrane protein</topology>
    </subcellularLocation>
</comment>
<protein>
    <submittedName>
        <fullName evidence="7">Uncharacterized protein</fullName>
    </submittedName>
</protein>
<feature type="region of interest" description="Disordered" evidence="5">
    <location>
        <begin position="634"/>
        <end position="666"/>
    </location>
</feature>
<dbReference type="Gene3D" id="1.10.1450.10">
    <property type="entry name" value="Tetraspanin"/>
    <property type="match status" value="1"/>
</dbReference>